<dbReference type="CDD" id="cd06170">
    <property type="entry name" value="LuxR_C_like"/>
    <property type="match status" value="1"/>
</dbReference>
<evidence type="ECO:0000313" key="9">
    <source>
        <dbReference type="EMBL" id="MFD2617022.1"/>
    </source>
</evidence>
<dbReference type="InterPro" id="IPR001789">
    <property type="entry name" value="Sig_transdc_resp-reg_receiver"/>
</dbReference>
<sequence length="209" mass="23970">MLNILIVDDDALIRDSLKLMINLEDDLNVVDTCENGQIAIESYHKHHPDVILMDIRMPVMDGVQCTKKIRDLDPNIKIIILTTFKEDEYIKEALKNGAAGYILKNESVEGIIENIRTVYRGNVVIHADIASKLPNLIRETPTKKRKDDLLTEREITILKLVAEGLSNKEIAKELFLSEGTVRNYITKLLEKLDLKRRTQLAIYYLKREG</sequence>
<dbReference type="PROSITE" id="PS50110">
    <property type="entry name" value="RESPONSE_REGULATORY"/>
    <property type="match status" value="1"/>
</dbReference>
<reference evidence="10" key="1">
    <citation type="journal article" date="2019" name="Int. J. Syst. Evol. Microbiol.">
        <title>The Global Catalogue of Microorganisms (GCM) 10K type strain sequencing project: providing services to taxonomists for standard genome sequencing and annotation.</title>
        <authorList>
            <consortium name="The Broad Institute Genomics Platform"/>
            <consortium name="The Broad Institute Genome Sequencing Center for Infectious Disease"/>
            <person name="Wu L."/>
            <person name="Ma J."/>
        </authorList>
    </citation>
    <scope>NUCLEOTIDE SEQUENCE [LARGE SCALE GENOMIC DNA]</scope>
    <source>
        <strain evidence="10">TISTR 2241</strain>
    </source>
</reference>
<dbReference type="Proteomes" id="UP001597458">
    <property type="component" value="Unassembled WGS sequence"/>
</dbReference>
<feature type="modified residue" description="4-aspartylphosphate" evidence="6">
    <location>
        <position position="54"/>
    </location>
</feature>
<evidence type="ECO:0000256" key="5">
    <source>
        <dbReference type="ARBA" id="ARBA00023163"/>
    </source>
</evidence>
<feature type="domain" description="Response regulatory" evidence="8">
    <location>
        <begin position="3"/>
        <end position="119"/>
    </location>
</feature>
<dbReference type="InterPro" id="IPR016032">
    <property type="entry name" value="Sig_transdc_resp-reg_C-effctor"/>
</dbReference>
<comment type="caution">
    <text evidence="9">The sequence shown here is derived from an EMBL/GenBank/DDBJ whole genome shotgun (WGS) entry which is preliminary data.</text>
</comment>
<keyword evidence="2 6" id="KW-0597">Phosphoprotein</keyword>
<dbReference type="Gene3D" id="3.40.50.2300">
    <property type="match status" value="1"/>
</dbReference>
<evidence type="ECO:0000256" key="4">
    <source>
        <dbReference type="ARBA" id="ARBA00023125"/>
    </source>
</evidence>
<dbReference type="PROSITE" id="PS50043">
    <property type="entry name" value="HTH_LUXR_2"/>
    <property type="match status" value="1"/>
</dbReference>
<dbReference type="PANTHER" id="PTHR43214">
    <property type="entry name" value="TWO-COMPONENT RESPONSE REGULATOR"/>
    <property type="match status" value="1"/>
</dbReference>
<dbReference type="PANTHER" id="PTHR43214:SF40">
    <property type="entry name" value="TRANSCRIPTIONAL REGULATORY PROTEIN LNRK"/>
    <property type="match status" value="1"/>
</dbReference>
<dbReference type="InterPro" id="IPR011006">
    <property type="entry name" value="CheY-like_superfamily"/>
</dbReference>
<dbReference type="RefSeq" id="WP_219995037.1">
    <property type="nucleotide sequence ID" value="NZ_JBHUMR010000008.1"/>
</dbReference>
<name>A0ABW5PQ90_9BACI</name>
<dbReference type="InterPro" id="IPR058245">
    <property type="entry name" value="NreC/VraR/RcsB-like_REC"/>
</dbReference>
<evidence type="ECO:0000256" key="1">
    <source>
        <dbReference type="ARBA" id="ARBA00004496"/>
    </source>
</evidence>
<keyword evidence="4" id="KW-0238">DNA-binding</keyword>
<dbReference type="InterPro" id="IPR039420">
    <property type="entry name" value="WalR-like"/>
</dbReference>
<protein>
    <submittedName>
        <fullName evidence="9">Response regulator</fullName>
    </submittedName>
</protein>
<keyword evidence="5" id="KW-0804">Transcription</keyword>
<gene>
    <name evidence="9" type="ORF">ACFSTF_06805</name>
</gene>
<dbReference type="SUPFAM" id="SSF52172">
    <property type="entry name" value="CheY-like"/>
    <property type="match status" value="1"/>
</dbReference>
<dbReference type="CDD" id="cd17535">
    <property type="entry name" value="REC_NarL-like"/>
    <property type="match status" value="1"/>
</dbReference>
<organism evidence="9 10">
    <name type="scientific">Terrilactibacillus laevilacticus</name>
    <dbReference type="NCBI Taxonomy" id="1380157"/>
    <lineage>
        <taxon>Bacteria</taxon>
        <taxon>Bacillati</taxon>
        <taxon>Bacillota</taxon>
        <taxon>Bacilli</taxon>
        <taxon>Bacillales</taxon>
        <taxon>Bacillaceae</taxon>
        <taxon>Terrilactibacillus</taxon>
    </lineage>
</organism>
<keyword evidence="10" id="KW-1185">Reference proteome</keyword>
<feature type="domain" description="HTH luxR-type" evidence="7">
    <location>
        <begin position="143"/>
        <end position="208"/>
    </location>
</feature>
<dbReference type="EMBL" id="JBHUMR010000008">
    <property type="protein sequence ID" value="MFD2617022.1"/>
    <property type="molecule type" value="Genomic_DNA"/>
</dbReference>
<dbReference type="InterPro" id="IPR000792">
    <property type="entry name" value="Tscrpt_reg_LuxR_C"/>
</dbReference>
<dbReference type="PRINTS" id="PR00038">
    <property type="entry name" value="HTHLUXR"/>
</dbReference>
<keyword evidence="3" id="KW-0805">Transcription regulation</keyword>
<evidence type="ECO:0000259" key="7">
    <source>
        <dbReference type="PROSITE" id="PS50043"/>
    </source>
</evidence>
<dbReference type="SUPFAM" id="SSF46894">
    <property type="entry name" value="C-terminal effector domain of the bipartite response regulators"/>
    <property type="match status" value="1"/>
</dbReference>
<evidence type="ECO:0000256" key="3">
    <source>
        <dbReference type="ARBA" id="ARBA00023015"/>
    </source>
</evidence>
<dbReference type="Pfam" id="PF00072">
    <property type="entry name" value="Response_reg"/>
    <property type="match status" value="1"/>
</dbReference>
<dbReference type="SMART" id="SM00421">
    <property type="entry name" value="HTH_LUXR"/>
    <property type="match status" value="1"/>
</dbReference>
<evidence type="ECO:0000256" key="2">
    <source>
        <dbReference type="ARBA" id="ARBA00022553"/>
    </source>
</evidence>
<dbReference type="SMART" id="SM00448">
    <property type="entry name" value="REC"/>
    <property type="match status" value="1"/>
</dbReference>
<dbReference type="Pfam" id="PF00196">
    <property type="entry name" value="GerE"/>
    <property type="match status" value="1"/>
</dbReference>
<evidence type="ECO:0000256" key="6">
    <source>
        <dbReference type="PROSITE-ProRule" id="PRU00169"/>
    </source>
</evidence>
<accession>A0ABW5PQ90</accession>
<proteinExistence type="predicted"/>
<evidence type="ECO:0000259" key="8">
    <source>
        <dbReference type="PROSITE" id="PS50110"/>
    </source>
</evidence>
<evidence type="ECO:0000313" key="10">
    <source>
        <dbReference type="Proteomes" id="UP001597458"/>
    </source>
</evidence>
<comment type="subcellular location">
    <subcellularLocation>
        <location evidence="1">Cytoplasm</location>
    </subcellularLocation>
</comment>